<keyword evidence="8" id="KW-1185">Reference proteome</keyword>
<evidence type="ECO:0000259" key="5">
    <source>
        <dbReference type="Pfam" id="PF01321"/>
    </source>
</evidence>
<dbReference type="SUPFAM" id="SSF55920">
    <property type="entry name" value="Creatinase/aminopeptidase"/>
    <property type="match status" value="1"/>
</dbReference>
<accession>A0ABP9WNQ0</accession>
<feature type="domain" description="Peptidase M24 C-terminal" evidence="6">
    <location>
        <begin position="532"/>
        <end position="592"/>
    </location>
</feature>
<organism evidence="7 8">
    <name type="scientific">Microbulbifer aestuariivivens</name>
    <dbReference type="NCBI Taxonomy" id="1908308"/>
    <lineage>
        <taxon>Bacteria</taxon>
        <taxon>Pseudomonadati</taxon>
        <taxon>Pseudomonadota</taxon>
        <taxon>Gammaproteobacteria</taxon>
        <taxon>Cellvibrionales</taxon>
        <taxon>Microbulbiferaceae</taxon>
        <taxon>Microbulbifer</taxon>
    </lineage>
</organism>
<sequence>MSLERLRALREELQRQGVQGFLVPRGDEYQNEYVPPSEERLAWLTGFTGSAGLAALANDQAALFVDGRYTLQAQQQIGDQPLQQQSLSPSAISAWLCDNLKTGDALGFDPRLHTEPGLEMLKQRLAERDIRLQPLDSNPIDTLWSDRPAIPSGPARPHPEVFAGESSHAKRRRIAELLDDKRADALWLANPEVCAWLFNIRGSDIPHLPVALCCALLYRDGSATLYLAAAATTDALREHLGSEVALVHDKAELFAEARRQHLARIWVDPQLTNCWTLQQLRAMELELILDRDPITGAKARKNAVELAGSRAAHERDGAALCEFLAELPQAINKASADDSFGELEAVQLLRAKREQREGFTDDSFDSISGYGPNGAIVHYRVSPASSLPMKAEGIYLIDSGGQYPDGTTDVTRTVALGDFPEQARDHFTRVLKGHIAIATLRFPAGTCGEQIDAFARKALWDAGLDYAHGTGHGVGSFLSVHEGPQRIGKVNTNVALEAGMILSNEPGFYLTGHYGIRIENLIFVRESEQHSGFLEFEALTLAPIERRLIDKALLTPAELEWLNAYHRRVRDTLLPLVNENTQAWLQQATAEI</sequence>
<evidence type="ECO:0000259" key="6">
    <source>
        <dbReference type="Pfam" id="PF16188"/>
    </source>
</evidence>
<dbReference type="SUPFAM" id="SSF53092">
    <property type="entry name" value="Creatinase/prolidase N-terminal domain"/>
    <property type="match status" value="1"/>
</dbReference>
<dbReference type="InterPro" id="IPR000994">
    <property type="entry name" value="Pept_M24"/>
</dbReference>
<gene>
    <name evidence="7" type="ORF">Maes01_01382</name>
</gene>
<dbReference type="Proteomes" id="UP001408594">
    <property type="component" value="Unassembled WGS sequence"/>
</dbReference>
<dbReference type="InterPro" id="IPR000587">
    <property type="entry name" value="Creatinase_N"/>
</dbReference>
<evidence type="ECO:0000256" key="3">
    <source>
        <dbReference type="ARBA" id="ARBA00022801"/>
    </source>
</evidence>
<dbReference type="PANTHER" id="PTHR43763:SF6">
    <property type="entry name" value="XAA-PRO AMINOPEPTIDASE 1"/>
    <property type="match status" value="1"/>
</dbReference>
<proteinExistence type="inferred from homology"/>
<evidence type="ECO:0000313" key="8">
    <source>
        <dbReference type="Proteomes" id="UP001408594"/>
    </source>
</evidence>
<dbReference type="InterPro" id="IPR050422">
    <property type="entry name" value="X-Pro_aminopeptidase_P"/>
</dbReference>
<dbReference type="Gene3D" id="3.40.350.10">
    <property type="entry name" value="Creatinase/prolidase N-terminal domain"/>
    <property type="match status" value="2"/>
</dbReference>
<comment type="caution">
    <text evidence="7">The sequence shown here is derived from an EMBL/GenBank/DDBJ whole genome shotgun (WGS) entry which is preliminary data.</text>
</comment>
<evidence type="ECO:0000256" key="2">
    <source>
        <dbReference type="ARBA" id="ARBA00022723"/>
    </source>
</evidence>
<feature type="domain" description="Creatinase N-terminal" evidence="5">
    <location>
        <begin position="5"/>
        <end position="134"/>
    </location>
</feature>
<name>A0ABP9WNQ0_9GAMM</name>
<dbReference type="InterPro" id="IPR032416">
    <property type="entry name" value="Peptidase_M24_C"/>
</dbReference>
<evidence type="ECO:0008006" key="9">
    <source>
        <dbReference type="Google" id="ProtNLM"/>
    </source>
</evidence>
<dbReference type="EMBL" id="BAABRT010000009">
    <property type="protein sequence ID" value="GAA5524823.1"/>
    <property type="molecule type" value="Genomic_DNA"/>
</dbReference>
<comment type="similarity">
    <text evidence="1">Belongs to the peptidase M24B family.</text>
</comment>
<dbReference type="InterPro" id="IPR036005">
    <property type="entry name" value="Creatinase/aminopeptidase-like"/>
</dbReference>
<dbReference type="InterPro" id="IPR029149">
    <property type="entry name" value="Creatin/AminoP/Spt16_N"/>
</dbReference>
<dbReference type="Pfam" id="PF00557">
    <property type="entry name" value="Peptidase_M24"/>
    <property type="match status" value="1"/>
</dbReference>
<keyword evidence="3" id="KW-0378">Hydrolase</keyword>
<dbReference type="PANTHER" id="PTHR43763">
    <property type="entry name" value="XAA-PRO AMINOPEPTIDASE 1"/>
    <property type="match status" value="1"/>
</dbReference>
<keyword evidence="2" id="KW-0479">Metal-binding</keyword>
<feature type="domain" description="Peptidase M24" evidence="4">
    <location>
        <begin position="310"/>
        <end position="526"/>
    </location>
</feature>
<reference evidence="7 8" key="1">
    <citation type="submission" date="2024-02" db="EMBL/GenBank/DDBJ databases">
        <title>Microbulbifer aestuariivivens NBRC 112533.</title>
        <authorList>
            <person name="Ichikawa N."/>
            <person name="Katano-Makiyama Y."/>
            <person name="Hidaka K."/>
        </authorList>
    </citation>
    <scope>NUCLEOTIDE SEQUENCE [LARGE SCALE GENOMIC DNA]</scope>
    <source>
        <strain evidence="7 8">NBRC 112533</strain>
    </source>
</reference>
<evidence type="ECO:0000313" key="7">
    <source>
        <dbReference type="EMBL" id="GAA5524823.1"/>
    </source>
</evidence>
<evidence type="ECO:0000256" key="1">
    <source>
        <dbReference type="ARBA" id="ARBA00008766"/>
    </source>
</evidence>
<dbReference type="Gene3D" id="3.90.230.10">
    <property type="entry name" value="Creatinase/methionine aminopeptidase superfamily"/>
    <property type="match status" value="1"/>
</dbReference>
<dbReference type="RefSeq" id="WP_345550048.1">
    <property type="nucleotide sequence ID" value="NZ_BAABRT010000009.1"/>
</dbReference>
<evidence type="ECO:0000259" key="4">
    <source>
        <dbReference type="Pfam" id="PF00557"/>
    </source>
</evidence>
<dbReference type="CDD" id="cd01085">
    <property type="entry name" value="APP"/>
    <property type="match status" value="1"/>
</dbReference>
<dbReference type="Pfam" id="PF01321">
    <property type="entry name" value="Creatinase_N"/>
    <property type="match status" value="1"/>
</dbReference>
<protein>
    <recommendedName>
        <fullName evidence="9">Aminopeptidase P family protein</fullName>
    </recommendedName>
</protein>
<dbReference type="Pfam" id="PF16188">
    <property type="entry name" value="Peptidase_M24_C"/>
    <property type="match status" value="1"/>
</dbReference>
<dbReference type="InterPro" id="IPR033740">
    <property type="entry name" value="Pept_M24B"/>
</dbReference>
<dbReference type="Pfam" id="PF16189">
    <property type="entry name" value="Creatinase_N_2"/>
    <property type="match status" value="1"/>
</dbReference>